<dbReference type="Proteomes" id="UP000186098">
    <property type="component" value="Unassembled WGS sequence"/>
</dbReference>
<dbReference type="InterPro" id="IPR023157">
    <property type="entry name" value="AGR-C-984p-like_sf"/>
</dbReference>
<dbReference type="InterPro" id="IPR010626">
    <property type="entry name" value="DUF1217"/>
</dbReference>
<dbReference type="AlphaFoldDB" id="A0A1N7MBP0"/>
<evidence type="ECO:0000313" key="2">
    <source>
        <dbReference type="Proteomes" id="UP000186098"/>
    </source>
</evidence>
<dbReference type="OrthoDB" id="7824597at2"/>
<dbReference type="RefSeq" id="WP_076366616.1">
    <property type="nucleotide sequence ID" value="NZ_FTOM01000006.1"/>
</dbReference>
<evidence type="ECO:0000313" key="1">
    <source>
        <dbReference type="EMBL" id="SIS83524.1"/>
    </source>
</evidence>
<keyword evidence="2" id="KW-1185">Reference proteome</keyword>
<accession>A0A1N7MBP0</accession>
<gene>
    <name evidence="1" type="ORF">SAMN05421795_106181</name>
</gene>
<name>A0A1N7MBP0_9RHOB</name>
<sequence length="270" mass="29709">MTYTPVVPFSGYAGWKFLERTMEKQQAAFVASAQVQRDEDYFREKIGSITSAEELVSDRRLLKVALGAFGLDDDINNKYFIRKVLEDGTIEPDALANKLSNKAYYNMSAAFGFGLSTPNTGMSDFADDILSKYESRQFEIAVGDQDDSMRMVLNAQREFPEIAGSTSSQTTKWLKIIGSTPLATVVKTAFGLPSAFGSLDVDKQVEMLSAKSEAFLGTKDPTDFTGDTLEKLTKLYLVRSQMTSGNSMSGNSTALMLLQNTSRSTFSLLV</sequence>
<proteinExistence type="predicted"/>
<dbReference type="Gene3D" id="1.10.3700.10">
    <property type="entry name" value="AGR C 984p-like"/>
    <property type="match status" value="1"/>
</dbReference>
<protein>
    <recommendedName>
        <fullName evidence="3">Flagellar protein</fullName>
    </recommendedName>
</protein>
<dbReference type="Pfam" id="PF06748">
    <property type="entry name" value="DUF1217"/>
    <property type="match status" value="1"/>
</dbReference>
<dbReference type="SUPFAM" id="SSF158837">
    <property type="entry name" value="AGR C 984p-like"/>
    <property type="match status" value="1"/>
</dbReference>
<dbReference type="STRING" id="407234.SAMN05421795_106181"/>
<evidence type="ECO:0008006" key="3">
    <source>
        <dbReference type="Google" id="ProtNLM"/>
    </source>
</evidence>
<organism evidence="1 2">
    <name type="scientific">Phaeovulum vinaykumarii</name>
    <dbReference type="NCBI Taxonomy" id="407234"/>
    <lineage>
        <taxon>Bacteria</taxon>
        <taxon>Pseudomonadati</taxon>
        <taxon>Pseudomonadota</taxon>
        <taxon>Alphaproteobacteria</taxon>
        <taxon>Rhodobacterales</taxon>
        <taxon>Paracoccaceae</taxon>
        <taxon>Phaeovulum</taxon>
    </lineage>
</organism>
<dbReference type="EMBL" id="FTOM01000006">
    <property type="protein sequence ID" value="SIS83524.1"/>
    <property type="molecule type" value="Genomic_DNA"/>
</dbReference>
<reference evidence="2" key="1">
    <citation type="submission" date="2017-01" db="EMBL/GenBank/DDBJ databases">
        <authorList>
            <person name="Varghese N."/>
            <person name="Submissions S."/>
        </authorList>
    </citation>
    <scope>NUCLEOTIDE SEQUENCE [LARGE SCALE GENOMIC DNA]</scope>
    <source>
        <strain evidence="2">DSM 18714</strain>
    </source>
</reference>